<dbReference type="AlphaFoldDB" id="A0A2N8KBZ9"/>
<evidence type="ECO:0000313" key="4">
    <source>
        <dbReference type="Proteomes" id="UP000235994"/>
    </source>
</evidence>
<reference evidence="3 4" key="1">
    <citation type="submission" date="2018-01" db="EMBL/GenBank/DDBJ databases">
        <title>The draft genome of an aniline degradation strain ANB-1.</title>
        <authorList>
            <person name="Zhang L."/>
            <person name="Jiang J."/>
        </authorList>
    </citation>
    <scope>NUCLEOTIDE SEQUENCE [LARGE SCALE GENOMIC DNA]</scope>
    <source>
        <strain evidence="3 4">ANB-1</strain>
    </source>
</reference>
<dbReference type="Proteomes" id="UP000235994">
    <property type="component" value="Unassembled WGS sequence"/>
</dbReference>
<dbReference type="Gene3D" id="3.40.1620.10">
    <property type="entry name" value="YefM-like domain"/>
    <property type="match status" value="1"/>
</dbReference>
<proteinExistence type="inferred from homology"/>
<comment type="similarity">
    <text evidence="1 2">Belongs to the phD/YefM antitoxin family.</text>
</comment>
<comment type="function">
    <text evidence="2">Antitoxin component of a type II toxin-antitoxin (TA) system.</text>
</comment>
<comment type="caution">
    <text evidence="3">The sequence shown here is derived from an EMBL/GenBank/DDBJ whole genome shotgun (WGS) entry which is preliminary data.</text>
</comment>
<protein>
    <recommendedName>
        <fullName evidence="2">Antitoxin</fullName>
    </recommendedName>
</protein>
<keyword evidence="4" id="KW-1185">Reference proteome</keyword>
<dbReference type="InterPro" id="IPR006442">
    <property type="entry name" value="Antitoxin_Phd/YefM"/>
</dbReference>
<dbReference type="SUPFAM" id="SSF143120">
    <property type="entry name" value="YefM-like"/>
    <property type="match status" value="1"/>
</dbReference>
<organism evidence="3 4">
    <name type="scientific">Achromobacter pulmonis</name>
    <dbReference type="NCBI Taxonomy" id="1389932"/>
    <lineage>
        <taxon>Bacteria</taxon>
        <taxon>Pseudomonadati</taxon>
        <taxon>Pseudomonadota</taxon>
        <taxon>Betaproteobacteria</taxon>
        <taxon>Burkholderiales</taxon>
        <taxon>Alcaligenaceae</taxon>
        <taxon>Achromobacter</taxon>
    </lineage>
</organism>
<dbReference type="EMBL" id="POQS01000008">
    <property type="protein sequence ID" value="PND30932.1"/>
    <property type="molecule type" value="Genomic_DNA"/>
</dbReference>
<dbReference type="InterPro" id="IPR036165">
    <property type="entry name" value="YefM-like_sf"/>
</dbReference>
<name>A0A2N8KBZ9_9BURK</name>
<accession>A0A2N8KBZ9</accession>
<dbReference type="Pfam" id="PF02604">
    <property type="entry name" value="PhdYeFM_antitox"/>
    <property type="match status" value="1"/>
</dbReference>
<dbReference type="RefSeq" id="WP_102775642.1">
    <property type="nucleotide sequence ID" value="NZ_POQS01000008.1"/>
</dbReference>
<evidence type="ECO:0000313" key="3">
    <source>
        <dbReference type="EMBL" id="PND30932.1"/>
    </source>
</evidence>
<sequence length="79" mass="8797">MSTLHVSKTEFKARALELFRQVEATGEPIVVTDHGKPALEIRPYRAAPQRDPLEVLRGSVLRFDDPLSPVGDDAWEAAQ</sequence>
<dbReference type="NCBIfam" id="TIGR01552">
    <property type="entry name" value="phd_fam"/>
    <property type="match status" value="1"/>
</dbReference>
<gene>
    <name evidence="3" type="ORF">C1I89_26815</name>
</gene>
<evidence type="ECO:0000256" key="2">
    <source>
        <dbReference type="RuleBase" id="RU362080"/>
    </source>
</evidence>
<evidence type="ECO:0000256" key="1">
    <source>
        <dbReference type="ARBA" id="ARBA00009981"/>
    </source>
</evidence>